<feature type="non-terminal residue" evidence="2">
    <location>
        <position position="1"/>
    </location>
</feature>
<accession>A0A0F9B628</accession>
<comment type="caution">
    <text evidence="2">The sequence shown here is derived from an EMBL/GenBank/DDBJ whole genome shotgun (WGS) entry which is preliminary data.</text>
</comment>
<proteinExistence type="predicted"/>
<reference evidence="2" key="1">
    <citation type="journal article" date="2015" name="Nature">
        <title>Complex archaea that bridge the gap between prokaryotes and eukaryotes.</title>
        <authorList>
            <person name="Spang A."/>
            <person name="Saw J.H."/>
            <person name="Jorgensen S.L."/>
            <person name="Zaremba-Niedzwiedzka K."/>
            <person name="Martijn J."/>
            <person name="Lind A.E."/>
            <person name="van Eijk R."/>
            <person name="Schleper C."/>
            <person name="Guy L."/>
            <person name="Ettema T.J."/>
        </authorList>
    </citation>
    <scope>NUCLEOTIDE SEQUENCE</scope>
</reference>
<feature type="region of interest" description="Disordered" evidence="1">
    <location>
        <begin position="1"/>
        <end position="27"/>
    </location>
</feature>
<gene>
    <name evidence="2" type="ORF">LCGC14_2766700</name>
</gene>
<name>A0A0F9B628_9ZZZZ</name>
<dbReference type="EMBL" id="LAZR01051010">
    <property type="protein sequence ID" value="KKK86089.1"/>
    <property type="molecule type" value="Genomic_DNA"/>
</dbReference>
<evidence type="ECO:0000313" key="2">
    <source>
        <dbReference type="EMBL" id="KKK86089.1"/>
    </source>
</evidence>
<sequence>VEPLIEEDTNDKGTTVHTGKFDSPTVL</sequence>
<dbReference type="AlphaFoldDB" id="A0A0F9B628"/>
<evidence type="ECO:0000256" key="1">
    <source>
        <dbReference type="SAM" id="MobiDB-lite"/>
    </source>
</evidence>
<organism evidence="2">
    <name type="scientific">marine sediment metagenome</name>
    <dbReference type="NCBI Taxonomy" id="412755"/>
    <lineage>
        <taxon>unclassified sequences</taxon>
        <taxon>metagenomes</taxon>
        <taxon>ecological metagenomes</taxon>
    </lineage>
</organism>
<protein>
    <submittedName>
        <fullName evidence="2">Uncharacterized protein</fullName>
    </submittedName>
</protein>